<evidence type="ECO:0000313" key="4">
    <source>
        <dbReference type="EMBL" id="PWG16665.1"/>
    </source>
</evidence>
<name>A0A2V1P2L0_9RHOB</name>
<feature type="domain" description="Swiss Army Knife protein DSP-PTPase phosphatase" evidence="3">
    <location>
        <begin position="116"/>
        <end position="209"/>
    </location>
</feature>
<accession>A0A2V1P2L0</accession>
<evidence type="ECO:0000256" key="1">
    <source>
        <dbReference type="ARBA" id="ARBA00022801"/>
    </source>
</evidence>
<dbReference type="InterPro" id="IPR029021">
    <property type="entry name" value="Prot-tyrosine_phosphatase-like"/>
</dbReference>
<proteinExistence type="predicted"/>
<protein>
    <submittedName>
        <fullName evidence="4">Protein tyrosine phosphatase</fullName>
    </submittedName>
</protein>
<sequence length="270" mass="30310">MLTASSVMPPSCSTRSAIAPSPHRRNLLPHTQTVVVTAPAGYGPPIATTDRAPMTSLRTRLRQWRKGLRPETLDTESDRRSARRFVHWIDHGLLRNLWHNQSQFAPGAWRSNYPDEARIAQLAAKGIRSIITLRGTAPTPWFLLEQEACARHDISLHGVSLRSRAAPRKSALIELIALFRSVERPFLLHCKSGADRAGLASAIYLMVIEGEPLEQARRMLSARYIHFKWTKTGVLDMLLDDFAASGETDFETWLTNDYDADALQARFESA</sequence>
<keyword evidence="5" id="KW-1185">Reference proteome</keyword>
<evidence type="ECO:0000313" key="5">
    <source>
        <dbReference type="Proteomes" id="UP000245293"/>
    </source>
</evidence>
<dbReference type="InterPro" id="IPR057023">
    <property type="entry name" value="PTP-SAK"/>
</dbReference>
<comment type="caution">
    <text evidence="4">The sequence shown here is derived from an EMBL/GenBank/DDBJ whole genome shotgun (WGS) entry which is preliminary data.</text>
</comment>
<dbReference type="GO" id="GO:0016791">
    <property type="term" value="F:phosphatase activity"/>
    <property type="evidence" value="ECO:0007669"/>
    <property type="project" value="UniProtKB-ARBA"/>
</dbReference>
<evidence type="ECO:0000256" key="2">
    <source>
        <dbReference type="SAM" id="MobiDB-lite"/>
    </source>
</evidence>
<evidence type="ECO:0000259" key="3">
    <source>
        <dbReference type="Pfam" id="PF22784"/>
    </source>
</evidence>
<dbReference type="EMBL" id="QETF01000010">
    <property type="protein sequence ID" value="PWG16665.1"/>
    <property type="molecule type" value="Genomic_DNA"/>
</dbReference>
<dbReference type="Gene3D" id="3.90.190.10">
    <property type="entry name" value="Protein tyrosine phosphatase superfamily"/>
    <property type="match status" value="1"/>
</dbReference>
<organism evidence="4 5">
    <name type="scientific">Salibaculum griseiflavum</name>
    <dbReference type="NCBI Taxonomy" id="1914409"/>
    <lineage>
        <taxon>Bacteria</taxon>
        <taxon>Pseudomonadati</taxon>
        <taxon>Pseudomonadota</taxon>
        <taxon>Alphaproteobacteria</taxon>
        <taxon>Rhodobacterales</taxon>
        <taxon>Roseobacteraceae</taxon>
        <taxon>Salibaculum</taxon>
    </lineage>
</organism>
<dbReference type="Proteomes" id="UP000245293">
    <property type="component" value="Unassembled WGS sequence"/>
</dbReference>
<reference evidence="5" key="1">
    <citation type="submission" date="2018-05" db="EMBL/GenBank/DDBJ databases">
        <authorList>
            <person name="Du Z."/>
            <person name="Wang X."/>
        </authorList>
    </citation>
    <scope>NUCLEOTIDE SEQUENCE [LARGE SCALE GENOMIC DNA]</scope>
    <source>
        <strain evidence="5">WDS4C29</strain>
    </source>
</reference>
<feature type="compositionally biased region" description="Polar residues" evidence="2">
    <location>
        <begin position="1"/>
        <end position="16"/>
    </location>
</feature>
<dbReference type="Pfam" id="PF22784">
    <property type="entry name" value="PTP-SAK"/>
    <property type="match status" value="1"/>
</dbReference>
<gene>
    <name evidence="4" type="ORF">DFK10_10060</name>
</gene>
<dbReference type="AlphaFoldDB" id="A0A2V1P2L0"/>
<dbReference type="SUPFAM" id="SSF52799">
    <property type="entry name" value="(Phosphotyrosine protein) phosphatases II"/>
    <property type="match status" value="1"/>
</dbReference>
<keyword evidence="1" id="KW-0378">Hydrolase</keyword>
<dbReference type="OrthoDB" id="9814896at2"/>
<feature type="region of interest" description="Disordered" evidence="2">
    <location>
        <begin position="1"/>
        <end position="28"/>
    </location>
</feature>